<evidence type="ECO:0000259" key="1">
    <source>
        <dbReference type="Pfam" id="PF10536"/>
    </source>
</evidence>
<dbReference type="InterPro" id="IPR044824">
    <property type="entry name" value="MAIN-like"/>
</dbReference>
<accession>A0ABR0R2L2</accession>
<dbReference type="InterPro" id="IPR019557">
    <property type="entry name" value="AminoTfrase-like_pln_mobile"/>
</dbReference>
<dbReference type="PANTHER" id="PTHR46033">
    <property type="entry name" value="PROTEIN MAIN-LIKE 2"/>
    <property type="match status" value="1"/>
</dbReference>
<comment type="caution">
    <text evidence="2">The sequence shown here is derived from an EMBL/GenBank/DDBJ whole genome shotgun (WGS) entry which is preliminary data.</text>
</comment>
<reference evidence="2 3" key="1">
    <citation type="submission" date="2023-03" db="EMBL/GenBank/DDBJ databases">
        <title>WGS of Gossypium arboreum.</title>
        <authorList>
            <person name="Yu D."/>
        </authorList>
    </citation>
    <scope>NUCLEOTIDE SEQUENCE [LARGE SCALE GENOMIC DNA]</scope>
    <source>
        <tissue evidence="2">Leaf</tissue>
    </source>
</reference>
<name>A0ABR0R2L2_GOSAR</name>
<organism evidence="2 3">
    <name type="scientific">Gossypium arboreum</name>
    <name type="common">Tree cotton</name>
    <name type="synonym">Gossypium nanking</name>
    <dbReference type="NCBI Taxonomy" id="29729"/>
    <lineage>
        <taxon>Eukaryota</taxon>
        <taxon>Viridiplantae</taxon>
        <taxon>Streptophyta</taxon>
        <taxon>Embryophyta</taxon>
        <taxon>Tracheophyta</taxon>
        <taxon>Spermatophyta</taxon>
        <taxon>Magnoliopsida</taxon>
        <taxon>eudicotyledons</taxon>
        <taxon>Gunneridae</taxon>
        <taxon>Pentapetalae</taxon>
        <taxon>rosids</taxon>
        <taxon>malvids</taxon>
        <taxon>Malvales</taxon>
        <taxon>Malvaceae</taxon>
        <taxon>Malvoideae</taxon>
        <taxon>Gossypium</taxon>
    </lineage>
</organism>
<dbReference type="Pfam" id="PF10536">
    <property type="entry name" value="PMD"/>
    <property type="match status" value="1"/>
</dbReference>
<keyword evidence="3" id="KW-1185">Reference proteome</keyword>
<dbReference type="EMBL" id="JARKNE010000001">
    <property type="protein sequence ID" value="KAK5845362.1"/>
    <property type="molecule type" value="Genomic_DNA"/>
</dbReference>
<gene>
    <name evidence="2" type="ORF">PVK06_001535</name>
</gene>
<protein>
    <recommendedName>
        <fullName evidence="1">Aminotransferase-like plant mobile domain-containing protein</fullName>
    </recommendedName>
</protein>
<dbReference type="Proteomes" id="UP001358586">
    <property type="component" value="Chromosome 1"/>
</dbReference>
<dbReference type="PANTHER" id="PTHR46033:SF8">
    <property type="entry name" value="PROTEIN MAINTENANCE OF MERISTEMS-LIKE"/>
    <property type="match status" value="1"/>
</dbReference>
<evidence type="ECO:0000313" key="3">
    <source>
        <dbReference type="Proteomes" id="UP001358586"/>
    </source>
</evidence>
<proteinExistence type="predicted"/>
<sequence>MHDDEYWLLRPRAYILSYRPDERITPYLDAARFGIAILVWMFDLRADLISSLVERWFLKNHTFHLPYGECTITLEDVTMKLRLPVDGDAVTRPSKVAEPSALYYSYLDVRLVMGKLDLPF</sequence>
<evidence type="ECO:0000313" key="2">
    <source>
        <dbReference type="EMBL" id="KAK5845362.1"/>
    </source>
</evidence>
<feature type="domain" description="Aminotransferase-like plant mobile" evidence="1">
    <location>
        <begin position="36"/>
        <end position="108"/>
    </location>
</feature>